<evidence type="ECO:0000256" key="1">
    <source>
        <dbReference type="ARBA" id="ARBA00022723"/>
    </source>
</evidence>
<dbReference type="EMBL" id="JAIWYP010000015">
    <property type="protein sequence ID" value="KAH3699823.1"/>
    <property type="molecule type" value="Genomic_DNA"/>
</dbReference>
<dbReference type="InterPro" id="IPR013083">
    <property type="entry name" value="Znf_RING/FYVE/PHD"/>
</dbReference>
<evidence type="ECO:0000313" key="4">
    <source>
        <dbReference type="EMBL" id="KAH3699823.1"/>
    </source>
</evidence>
<dbReference type="Proteomes" id="UP000828390">
    <property type="component" value="Unassembled WGS sequence"/>
</dbReference>
<keyword evidence="1" id="KW-0479">Metal-binding</keyword>
<keyword evidence="2" id="KW-0863">Zinc-finger</keyword>
<proteinExistence type="predicted"/>
<dbReference type="CDD" id="cd15489">
    <property type="entry name" value="PHD_SF"/>
    <property type="match status" value="1"/>
</dbReference>
<accession>A0A9D3YKH0</accession>
<comment type="caution">
    <text evidence="4">The sequence shown here is derived from an EMBL/GenBank/DDBJ whole genome shotgun (WGS) entry which is preliminary data.</text>
</comment>
<dbReference type="PROSITE" id="PS01359">
    <property type="entry name" value="ZF_PHD_1"/>
    <property type="match status" value="1"/>
</dbReference>
<dbReference type="AlphaFoldDB" id="A0A9D3YKH0"/>
<reference evidence="4" key="1">
    <citation type="journal article" date="2019" name="bioRxiv">
        <title>The Genome of the Zebra Mussel, Dreissena polymorpha: A Resource for Invasive Species Research.</title>
        <authorList>
            <person name="McCartney M.A."/>
            <person name="Auch B."/>
            <person name="Kono T."/>
            <person name="Mallez S."/>
            <person name="Zhang Y."/>
            <person name="Obille A."/>
            <person name="Becker A."/>
            <person name="Abrahante J.E."/>
            <person name="Garbe J."/>
            <person name="Badalamenti J.P."/>
            <person name="Herman A."/>
            <person name="Mangelson H."/>
            <person name="Liachko I."/>
            <person name="Sullivan S."/>
            <person name="Sone E.D."/>
            <person name="Koren S."/>
            <person name="Silverstein K.A.T."/>
            <person name="Beckman K.B."/>
            <person name="Gohl D.M."/>
        </authorList>
    </citation>
    <scope>NUCLEOTIDE SEQUENCE</scope>
    <source>
        <strain evidence="4">Duluth1</strain>
        <tissue evidence="4">Whole animal</tissue>
    </source>
</reference>
<evidence type="ECO:0008006" key="6">
    <source>
        <dbReference type="Google" id="ProtNLM"/>
    </source>
</evidence>
<organism evidence="4 5">
    <name type="scientific">Dreissena polymorpha</name>
    <name type="common">Zebra mussel</name>
    <name type="synonym">Mytilus polymorpha</name>
    <dbReference type="NCBI Taxonomy" id="45954"/>
    <lineage>
        <taxon>Eukaryota</taxon>
        <taxon>Metazoa</taxon>
        <taxon>Spiralia</taxon>
        <taxon>Lophotrochozoa</taxon>
        <taxon>Mollusca</taxon>
        <taxon>Bivalvia</taxon>
        <taxon>Autobranchia</taxon>
        <taxon>Heteroconchia</taxon>
        <taxon>Euheterodonta</taxon>
        <taxon>Imparidentia</taxon>
        <taxon>Neoheterodontei</taxon>
        <taxon>Myida</taxon>
        <taxon>Dreissenoidea</taxon>
        <taxon>Dreissenidae</taxon>
        <taxon>Dreissena</taxon>
    </lineage>
</organism>
<reference evidence="4" key="2">
    <citation type="submission" date="2020-11" db="EMBL/GenBank/DDBJ databases">
        <authorList>
            <person name="McCartney M.A."/>
            <person name="Auch B."/>
            <person name="Kono T."/>
            <person name="Mallez S."/>
            <person name="Becker A."/>
            <person name="Gohl D.M."/>
            <person name="Silverstein K.A.T."/>
            <person name="Koren S."/>
            <person name="Bechman K.B."/>
            <person name="Herman A."/>
            <person name="Abrahante J.E."/>
            <person name="Garbe J."/>
        </authorList>
    </citation>
    <scope>NUCLEOTIDE SEQUENCE</scope>
    <source>
        <strain evidence="4">Duluth1</strain>
        <tissue evidence="4">Whole animal</tissue>
    </source>
</reference>
<dbReference type="InterPro" id="IPR019786">
    <property type="entry name" value="Zinc_finger_PHD-type_CS"/>
</dbReference>
<evidence type="ECO:0000313" key="5">
    <source>
        <dbReference type="Proteomes" id="UP000828390"/>
    </source>
</evidence>
<gene>
    <name evidence="4" type="ORF">DPMN_074785</name>
</gene>
<protein>
    <recommendedName>
        <fullName evidence="6">PHD-type domain-containing protein</fullName>
    </recommendedName>
</protein>
<sequence length="75" mass="8812">MKRRKQENKEAILQEINDSLSDSDVDFEAGKCFACEKTYDNFIECTNCGRRFHFACVDIENQLICNELPFECKYC</sequence>
<dbReference type="InterPro" id="IPR011011">
    <property type="entry name" value="Znf_FYVE_PHD"/>
</dbReference>
<dbReference type="GO" id="GO:0008270">
    <property type="term" value="F:zinc ion binding"/>
    <property type="evidence" value="ECO:0007669"/>
    <property type="project" value="UniProtKB-KW"/>
</dbReference>
<dbReference type="SUPFAM" id="SSF57903">
    <property type="entry name" value="FYVE/PHD zinc finger"/>
    <property type="match status" value="1"/>
</dbReference>
<keyword evidence="3" id="KW-0862">Zinc</keyword>
<evidence type="ECO:0000256" key="3">
    <source>
        <dbReference type="ARBA" id="ARBA00022833"/>
    </source>
</evidence>
<dbReference type="Gene3D" id="3.30.40.10">
    <property type="entry name" value="Zinc/RING finger domain, C3HC4 (zinc finger)"/>
    <property type="match status" value="1"/>
</dbReference>
<keyword evidence="5" id="KW-1185">Reference proteome</keyword>
<name>A0A9D3YKH0_DREPO</name>
<evidence type="ECO:0000256" key="2">
    <source>
        <dbReference type="ARBA" id="ARBA00022771"/>
    </source>
</evidence>